<dbReference type="EMBL" id="QLLG01000800">
    <property type="protein sequence ID" value="RMX62283.1"/>
    <property type="molecule type" value="Genomic_DNA"/>
</dbReference>
<dbReference type="AlphaFoldDB" id="A0A3M6V8I7"/>
<gene>
    <name evidence="2" type="ORF">DD237_000049</name>
    <name evidence="1" type="ORF">DD238_000826</name>
</gene>
<evidence type="ECO:0000313" key="4">
    <source>
        <dbReference type="Proteomes" id="UP000286097"/>
    </source>
</evidence>
<sequence length="94" mass="10816">MDSQRCRTKGFAERRCKQATLDDYTHPLVFIELKMARFHAPHALQERIEHRENLVLLSRSPFVGRCILNDAANVEELLHVPMSLSLGLVKPVLH</sequence>
<comment type="caution">
    <text evidence="1">The sequence shown here is derived from an EMBL/GenBank/DDBJ whole genome shotgun (WGS) entry which is preliminary data.</text>
</comment>
<keyword evidence="3" id="KW-1185">Reference proteome</keyword>
<accession>A0A3M6V8I7</accession>
<reference evidence="3 4" key="1">
    <citation type="submission" date="2018-06" db="EMBL/GenBank/DDBJ databases">
        <title>Comparative genomics of downy mildews reveals potential adaptations to biotrophy.</title>
        <authorList>
            <person name="Fletcher K."/>
            <person name="Klosterman S.J."/>
            <person name="Derevnina L."/>
            <person name="Martin F."/>
            <person name="Koike S."/>
            <person name="Reyes Chin-Wo S."/>
            <person name="Mou B."/>
            <person name="Michelmore R."/>
        </authorList>
    </citation>
    <scope>NUCLEOTIDE SEQUENCE [LARGE SCALE GENOMIC DNA]</scope>
    <source>
        <strain evidence="2 4">R13</strain>
        <strain evidence="1 3">R14</strain>
    </source>
</reference>
<name>A0A3M6V8I7_9STRA</name>
<dbReference type="EMBL" id="QKXF01000081">
    <property type="protein sequence ID" value="RQM18301.1"/>
    <property type="molecule type" value="Genomic_DNA"/>
</dbReference>
<organism evidence="1 3">
    <name type="scientific">Peronospora effusa</name>
    <dbReference type="NCBI Taxonomy" id="542832"/>
    <lineage>
        <taxon>Eukaryota</taxon>
        <taxon>Sar</taxon>
        <taxon>Stramenopiles</taxon>
        <taxon>Oomycota</taxon>
        <taxon>Peronosporomycetes</taxon>
        <taxon>Peronosporales</taxon>
        <taxon>Peronosporaceae</taxon>
        <taxon>Peronospora</taxon>
    </lineage>
</organism>
<dbReference type="Proteomes" id="UP000282087">
    <property type="component" value="Unassembled WGS sequence"/>
</dbReference>
<evidence type="ECO:0000313" key="1">
    <source>
        <dbReference type="EMBL" id="RMX62283.1"/>
    </source>
</evidence>
<dbReference type="Proteomes" id="UP000286097">
    <property type="component" value="Unassembled WGS sequence"/>
</dbReference>
<proteinExistence type="predicted"/>
<protein>
    <submittedName>
        <fullName evidence="1">Uncharacterized protein</fullName>
    </submittedName>
</protein>
<evidence type="ECO:0000313" key="3">
    <source>
        <dbReference type="Proteomes" id="UP000282087"/>
    </source>
</evidence>
<dbReference type="VEuPathDB" id="FungiDB:DD237_000049"/>
<evidence type="ECO:0000313" key="2">
    <source>
        <dbReference type="EMBL" id="RQM18301.1"/>
    </source>
</evidence>